<reference evidence="3" key="1">
    <citation type="submission" date="2016-09" db="EMBL/GenBank/DDBJ databases">
        <authorList>
            <person name="Varghese N."/>
            <person name="Submissions S."/>
        </authorList>
    </citation>
    <scope>NUCLEOTIDE SEQUENCE [LARGE SCALE GENOMIC DNA]</scope>
    <source>
        <strain evidence="3">25nlg</strain>
    </source>
</reference>
<feature type="transmembrane region" description="Helical" evidence="1">
    <location>
        <begin position="33"/>
        <end position="55"/>
    </location>
</feature>
<gene>
    <name evidence="2" type="ORF">SAMN05421737_101149</name>
</gene>
<feature type="transmembrane region" description="Helical" evidence="1">
    <location>
        <begin position="7"/>
        <end position="27"/>
    </location>
</feature>
<proteinExistence type="predicted"/>
<organism evidence="2 3">
    <name type="scientific">Shouchella lonarensis</name>
    <dbReference type="NCBI Taxonomy" id="1464122"/>
    <lineage>
        <taxon>Bacteria</taxon>
        <taxon>Bacillati</taxon>
        <taxon>Bacillota</taxon>
        <taxon>Bacilli</taxon>
        <taxon>Bacillales</taxon>
        <taxon>Bacillaceae</taxon>
        <taxon>Shouchella</taxon>
    </lineage>
</organism>
<dbReference type="Proteomes" id="UP000242662">
    <property type="component" value="Unassembled WGS sequence"/>
</dbReference>
<keyword evidence="1" id="KW-1133">Transmembrane helix</keyword>
<name>A0A1G6GLV5_9BACI</name>
<dbReference type="RefSeq" id="WP_090774391.1">
    <property type="nucleotide sequence ID" value="NZ_FMYM01000001.1"/>
</dbReference>
<keyword evidence="1" id="KW-0472">Membrane</keyword>
<evidence type="ECO:0000256" key="1">
    <source>
        <dbReference type="SAM" id="Phobius"/>
    </source>
</evidence>
<protein>
    <submittedName>
        <fullName evidence="2">Uncharacterized protein</fullName>
    </submittedName>
</protein>
<evidence type="ECO:0000313" key="3">
    <source>
        <dbReference type="Proteomes" id="UP000242662"/>
    </source>
</evidence>
<dbReference type="EMBL" id="FMYM01000001">
    <property type="protein sequence ID" value="SDB82146.1"/>
    <property type="molecule type" value="Genomic_DNA"/>
</dbReference>
<sequence length="64" mass="7320">MHKVLAILILGMGLIGAILIISVALLFESPIENMLKMVITTSVAFVIFFFLALVFRWRLDRKRE</sequence>
<accession>A0A1G6GLV5</accession>
<dbReference type="AlphaFoldDB" id="A0A1G6GLV5"/>
<dbReference type="STRING" id="1464122.SAMN05421737_101149"/>
<keyword evidence="3" id="KW-1185">Reference proteome</keyword>
<keyword evidence="1" id="KW-0812">Transmembrane</keyword>
<evidence type="ECO:0000313" key="2">
    <source>
        <dbReference type="EMBL" id="SDB82146.1"/>
    </source>
</evidence>